<dbReference type="Gene3D" id="3.30.70.20">
    <property type="match status" value="1"/>
</dbReference>
<evidence type="ECO:0000259" key="9">
    <source>
        <dbReference type="Pfam" id="PF00881"/>
    </source>
</evidence>
<evidence type="ECO:0000313" key="11">
    <source>
        <dbReference type="EMBL" id="KHS58433.1"/>
    </source>
</evidence>
<gene>
    <name evidence="11" type="ORF">QX51_02730</name>
</gene>
<keyword evidence="3" id="KW-0285">Flavoprotein</keyword>
<keyword evidence="12" id="KW-1185">Reference proteome</keyword>
<feature type="domain" description="Nitroreductase" evidence="9">
    <location>
        <begin position="86"/>
        <end position="256"/>
    </location>
</feature>
<evidence type="ECO:0000256" key="3">
    <source>
        <dbReference type="ARBA" id="ARBA00022630"/>
    </source>
</evidence>
<dbReference type="InterPro" id="IPR017900">
    <property type="entry name" value="4Fe4S_Fe_S_CS"/>
</dbReference>
<dbReference type="AlphaFoldDB" id="A0A0B3W067"/>
<protein>
    <submittedName>
        <fullName evidence="11">Nitroreductase</fullName>
    </submittedName>
</protein>
<dbReference type="PROSITE" id="PS00198">
    <property type="entry name" value="4FE4S_FER_1"/>
    <property type="match status" value="1"/>
</dbReference>
<keyword evidence="7" id="KW-0408">Iron</keyword>
<evidence type="ECO:0000256" key="7">
    <source>
        <dbReference type="ARBA" id="ARBA00023004"/>
    </source>
</evidence>
<reference evidence="11 12" key="1">
    <citation type="submission" date="2014-12" db="EMBL/GenBank/DDBJ databases">
        <title>Draft genome sequence of Terrisporobacter sp. 08-306576, isolated from the blood culture of a bacteremia patient.</title>
        <authorList>
            <person name="Lund L.C."/>
            <person name="Sydenham T.V."/>
            <person name="Hogh S.V."/>
            <person name="Skov M.N."/>
            <person name="Kemp M."/>
            <person name="Justesen U.S."/>
        </authorList>
    </citation>
    <scope>NUCLEOTIDE SEQUENCE [LARGE SCALE GENOMIC DNA]</scope>
    <source>
        <strain evidence="11 12">08-306576</strain>
    </source>
</reference>
<organism evidence="11 12">
    <name type="scientific">Terrisporobacter othiniensis</name>
    <dbReference type="NCBI Taxonomy" id="1577792"/>
    <lineage>
        <taxon>Bacteria</taxon>
        <taxon>Bacillati</taxon>
        <taxon>Bacillota</taxon>
        <taxon>Clostridia</taxon>
        <taxon>Peptostreptococcales</taxon>
        <taxon>Peptostreptococcaceae</taxon>
        <taxon>Terrisporobacter</taxon>
    </lineage>
</organism>
<evidence type="ECO:0000256" key="5">
    <source>
        <dbReference type="ARBA" id="ARBA00022723"/>
    </source>
</evidence>
<keyword evidence="6" id="KW-0560">Oxidoreductase</keyword>
<sequence length="275" mass="31170">MVLVNTNKCIGCTLCKQDCIVNDIVMINGKSHIKNETCVKCGHCIAICPVKAISSDDEKEYSMSEVKEYNDKEFLVNSDVLMNFMKFRRSVRLFSKKDVEEAKIDKIIEAGKFTQTSGNLQDVSYVIVKDKIQELRKMVLQTLNSQAYNLLSDENTPTQIRMYANMWKDMHKNFVENPDGEDKLFSKAPLLIVIKSNNIVNGALAASKMELMINALGLGTYFSGFLSRAVKFNPEIGKFLQIGDNEELVACMVIGYPKVHYKRTVPRKDVNITRL</sequence>
<dbReference type="GO" id="GO:0016491">
    <property type="term" value="F:oxidoreductase activity"/>
    <property type="evidence" value="ECO:0007669"/>
    <property type="project" value="UniProtKB-KW"/>
</dbReference>
<evidence type="ECO:0000256" key="6">
    <source>
        <dbReference type="ARBA" id="ARBA00023002"/>
    </source>
</evidence>
<dbReference type="STRING" id="1577792.QX51_02730"/>
<accession>A0A0B3W067</accession>
<dbReference type="PANTHER" id="PTHR43673:SF2">
    <property type="entry name" value="NITROREDUCTASE"/>
    <property type="match status" value="1"/>
</dbReference>
<keyword evidence="4" id="KW-0288">FMN</keyword>
<comment type="cofactor">
    <cofactor evidence="1">
        <name>FMN</name>
        <dbReference type="ChEBI" id="CHEBI:58210"/>
    </cofactor>
</comment>
<evidence type="ECO:0000313" key="12">
    <source>
        <dbReference type="Proteomes" id="UP000031189"/>
    </source>
</evidence>
<dbReference type="PANTHER" id="PTHR43673">
    <property type="entry name" value="NAD(P)H NITROREDUCTASE YDGI-RELATED"/>
    <property type="match status" value="1"/>
</dbReference>
<dbReference type="EMBL" id="JWHR01000032">
    <property type="protein sequence ID" value="KHS58433.1"/>
    <property type="molecule type" value="Genomic_DNA"/>
</dbReference>
<dbReference type="Pfam" id="PF00881">
    <property type="entry name" value="Nitroreductase"/>
    <property type="match status" value="1"/>
</dbReference>
<evidence type="ECO:0000259" key="10">
    <source>
        <dbReference type="Pfam" id="PF13237"/>
    </source>
</evidence>
<dbReference type="Gene3D" id="3.40.109.10">
    <property type="entry name" value="NADH Oxidase"/>
    <property type="match status" value="1"/>
</dbReference>
<dbReference type="SUPFAM" id="SSF54862">
    <property type="entry name" value="4Fe-4S ferredoxins"/>
    <property type="match status" value="1"/>
</dbReference>
<keyword evidence="5" id="KW-0479">Metal-binding</keyword>
<dbReference type="GO" id="GO:0051536">
    <property type="term" value="F:iron-sulfur cluster binding"/>
    <property type="evidence" value="ECO:0007669"/>
    <property type="project" value="UniProtKB-KW"/>
</dbReference>
<name>A0A0B3W067_9FIRM</name>
<keyword evidence="8" id="KW-0411">Iron-sulfur</keyword>
<evidence type="ECO:0000256" key="4">
    <source>
        <dbReference type="ARBA" id="ARBA00022643"/>
    </source>
</evidence>
<comment type="caution">
    <text evidence="11">The sequence shown here is derived from an EMBL/GenBank/DDBJ whole genome shotgun (WGS) entry which is preliminary data.</text>
</comment>
<proteinExistence type="inferred from homology"/>
<evidence type="ECO:0000256" key="8">
    <source>
        <dbReference type="ARBA" id="ARBA00023014"/>
    </source>
</evidence>
<dbReference type="Proteomes" id="UP000031189">
    <property type="component" value="Unassembled WGS sequence"/>
</dbReference>
<dbReference type="InterPro" id="IPR000415">
    <property type="entry name" value="Nitroreductase-like"/>
</dbReference>
<evidence type="ECO:0000256" key="2">
    <source>
        <dbReference type="ARBA" id="ARBA00007118"/>
    </source>
</evidence>
<comment type="similarity">
    <text evidence="2">Belongs to the nitroreductase family.</text>
</comment>
<dbReference type="SUPFAM" id="SSF55469">
    <property type="entry name" value="FMN-dependent nitroreductase-like"/>
    <property type="match status" value="1"/>
</dbReference>
<dbReference type="OrthoDB" id="368873at2"/>
<evidence type="ECO:0000256" key="1">
    <source>
        <dbReference type="ARBA" id="ARBA00001917"/>
    </source>
</evidence>
<dbReference type="InterPro" id="IPR029479">
    <property type="entry name" value="Nitroreductase"/>
</dbReference>
<dbReference type="InterPro" id="IPR017896">
    <property type="entry name" value="4Fe4S_Fe-S-bd"/>
</dbReference>
<feature type="domain" description="4Fe-4S ferredoxin-type" evidence="10">
    <location>
        <begin position="2"/>
        <end position="49"/>
    </location>
</feature>
<dbReference type="GO" id="GO:0046872">
    <property type="term" value="F:metal ion binding"/>
    <property type="evidence" value="ECO:0007669"/>
    <property type="project" value="UniProtKB-KW"/>
</dbReference>
<dbReference type="Pfam" id="PF13237">
    <property type="entry name" value="Fer4_10"/>
    <property type="match status" value="1"/>
</dbReference>